<feature type="region of interest" description="Disordered" evidence="1">
    <location>
        <begin position="60"/>
        <end position="84"/>
    </location>
</feature>
<dbReference type="PROSITE" id="PS50076">
    <property type="entry name" value="DNAJ_2"/>
    <property type="match status" value="1"/>
</dbReference>
<dbReference type="SMART" id="SM00271">
    <property type="entry name" value="DnaJ"/>
    <property type="match status" value="1"/>
</dbReference>
<dbReference type="GO" id="GO:0005737">
    <property type="term" value="C:cytoplasm"/>
    <property type="evidence" value="ECO:0007669"/>
    <property type="project" value="TreeGrafter"/>
</dbReference>
<evidence type="ECO:0000259" key="2">
    <source>
        <dbReference type="PROSITE" id="PS50076"/>
    </source>
</evidence>
<evidence type="ECO:0000313" key="3">
    <source>
        <dbReference type="EMBL" id="OLP80512.1"/>
    </source>
</evidence>
<dbReference type="GO" id="GO:0044183">
    <property type="term" value="F:protein folding chaperone"/>
    <property type="evidence" value="ECO:0007669"/>
    <property type="project" value="TreeGrafter"/>
</dbReference>
<dbReference type="Gene3D" id="1.10.287.110">
    <property type="entry name" value="DnaJ domain"/>
    <property type="match status" value="1"/>
</dbReference>
<keyword evidence="4" id="KW-1185">Reference proteome</keyword>
<dbReference type="OrthoDB" id="10250354at2759"/>
<sequence length="135" mass="14733">MGSGQGASKEQIKKAYRKLSLKWHPDKNPDNKEAAQKKFMEISHAYEAMGPDGISAQQWRALQPDQDGLNEQQGGGGGGQDPFEMFRAFFGGGGDGPEMVVRAVGDVREELSLGEGRTNQNFIARISDLQHRGLS</sequence>
<gene>
    <name evidence="3" type="primary">Dnajb8</name>
    <name evidence="3" type="ORF">AK812_SmicGene39066</name>
</gene>
<dbReference type="GO" id="GO:0051087">
    <property type="term" value="F:protein-folding chaperone binding"/>
    <property type="evidence" value="ECO:0007669"/>
    <property type="project" value="TreeGrafter"/>
</dbReference>
<proteinExistence type="predicted"/>
<dbReference type="PANTHER" id="PTHR43948">
    <property type="entry name" value="DNAJ HOMOLOG SUBFAMILY B"/>
    <property type="match status" value="1"/>
</dbReference>
<protein>
    <submittedName>
        <fullName evidence="3">DnaJ-like subfamily B member 8</fullName>
    </submittedName>
</protein>
<dbReference type="Proteomes" id="UP000186817">
    <property type="component" value="Unassembled WGS sequence"/>
</dbReference>
<name>A0A1Q9CC60_SYMMI</name>
<evidence type="ECO:0000313" key="4">
    <source>
        <dbReference type="Proteomes" id="UP000186817"/>
    </source>
</evidence>
<organism evidence="3 4">
    <name type="scientific">Symbiodinium microadriaticum</name>
    <name type="common">Dinoflagellate</name>
    <name type="synonym">Zooxanthella microadriatica</name>
    <dbReference type="NCBI Taxonomy" id="2951"/>
    <lineage>
        <taxon>Eukaryota</taxon>
        <taxon>Sar</taxon>
        <taxon>Alveolata</taxon>
        <taxon>Dinophyceae</taxon>
        <taxon>Suessiales</taxon>
        <taxon>Symbiodiniaceae</taxon>
        <taxon>Symbiodinium</taxon>
    </lineage>
</organism>
<dbReference type="InterPro" id="IPR001623">
    <property type="entry name" value="DnaJ_domain"/>
</dbReference>
<reference evidence="3 4" key="1">
    <citation type="submission" date="2016-02" db="EMBL/GenBank/DDBJ databases">
        <title>Genome analysis of coral dinoflagellate symbionts highlights evolutionary adaptations to a symbiotic lifestyle.</title>
        <authorList>
            <person name="Aranda M."/>
            <person name="Li Y."/>
            <person name="Liew Y.J."/>
            <person name="Baumgarten S."/>
            <person name="Simakov O."/>
            <person name="Wilson M."/>
            <person name="Piel J."/>
            <person name="Ashoor H."/>
            <person name="Bougouffa S."/>
            <person name="Bajic V.B."/>
            <person name="Ryu T."/>
            <person name="Ravasi T."/>
            <person name="Bayer T."/>
            <person name="Micklem G."/>
            <person name="Kim H."/>
            <person name="Bhak J."/>
            <person name="Lajeunesse T.C."/>
            <person name="Voolstra C.R."/>
        </authorList>
    </citation>
    <scope>NUCLEOTIDE SEQUENCE [LARGE SCALE GENOMIC DNA]</scope>
    <source>
        <strain evidence="3 4">CCMP2467</strain>
    </source>
</reference>
<dbReference type="AlphaFoldDB" id="A0A1Q9CC60"/>
<dbReference type="GO" id="GO:0005634">
    <property type="term" value="C:nucleus"/>
    <property type="evidence" value="ECO:0007669"/>
    <property type="project" value="TreeGrafter"/>
</dbReference>
<feature type="compositionally biased region" description="Basic and acidic residues" evidence="1">
    <location>
        <begin position="23"/>
        <end position="34"/>
    </location>
</feature>
<dbReference type="GO" id="GO:0051082">
    <property type="term" value="F:unfolded protein binding"/>
    <property type="evidence" value="ECO:0007669"/>
    <property type="project" value="TreeGrafter"/>
</dbReference>
<dbReference type="OMA" id="SHAYEAM"/>
<evidence type="ECO:0000256" key="1">
    <source>
        <dbReference type="SAM" id="MobiDB-lite"/>
    </source>
</evidence>
<dbReference type="InterPro" id="IPR036869">
    <property type="entry name" value="J_dom_sf"/>
</dbReference>
<accession>A0A1Q9CC60</accession>
<dbReference type="PANTHER" id="PTHR43948:SF10">
    <property type="entry name" value="MRJ, ISOFORM E"/>
    <property type="match status" value="1"/>
</dbReference>
<dbReference type="CDD" id="cd06257">
    <property type="entry name" value="DnaJ"/>
    <property type="match status" value="1"/>
</dbReference>
<comment type="caution">
    <text evidence="3">The sequence shown here is derived from an EMBL/GenBank/DDBJ whole genome shotgun (WGS) entry which is preliminary data.</text>
</comment>
<dbReference type="EMBL" id="LSRX01001373">
    <property type="protein sequence ID" value="OLP80512.1"/>
    <property type="molecule type" value="Genomic_DNA"/>
</dbReference>
<feature type="domain" description="J" evidence="2">
    <location>
        <begin position="1"/>
        <end position="68"/>
    </location>
</feature>
<dbReference type="PRINTS" id="PR00625">
    <property type="entry name" value="JDOMAIN"/>
</dbReference>
<feature type="region of interest" description="Disordered" evidence="1">
    <location>
        <begin position="1"/>
        <end position="34"/>
    </location>
</feature>
<dbReference type="Pfam" id="PF00226">
    <property type="entry name" value="DnaJ"/>
    <property type="match status" value="1"/>
</dbReference>
<dbReference type="SUPFAM" id="SSF46565">
    <property type="entry name" value="Chaperone J-domain"/>
    <property type="match status" value="1"/>
</dbReference>